<dbReference type="PANTHER" id="PTHR43798">
    <property type="entry name" value="MONOACYLGLYCEROL LIPASE"/>
    <property type="match status" value="1"/>
</dbReference>
<dbReference type="InterPro" id="IPR029058">
    <property type="entry name" value="AB_hydrolase_fold"/>
</dbReference>
<dbReference type="RefSeq" id="WP_143554353.1">
    <property type="nucleotide sequence ID" value="NZ_VJWA01000001.1"/>
</dbReference>
<keyword evidence="3" id="KW-1185">Reference proteome</keyword>
<feature type="domain" description="AB hydrolase-1" evidence="1">
    <location>
        <begin position="10"/>
        <end position="226"/>
    </location>
</feature>
<dbReference type="InterPro" id="IPR000073">
    <property type="entry name" value="AB_hydrolase_1"/>
</dbReference>
<dbReference type="EMBL" id="VJWA01000001">
    <property type="protein sequence ID" value="TRW16809.1"/>
    <property type="molecule type" value="Genomic_DNA"/>
</dbReference>
<protein>
    <submittedName>
        <fullName evidence="2">Alpha/beta fold hydrolase</fullName>
    </submittedName>
</protein>
<dbReference type="PANTHER" id="PTHR43798:SF29">
    <property type="entry name" value="AB HYDROLASE-1 DOMAIN-CONTAINING PROTEIN"/>
    <property type="match status" value="1"/>
</dbReference>
<name>A0A552UF53_9SPHN</name>
<dbReference type="SUPFAM" id="SSF53474">
    <property type="entry name" value="alpha/beta-Hydrolases"/>
    <property type="match status" value="1"/>
</dbReference>
<dbReference type="AlphaFoldDB" id="A0A552UF53"/>
<keyword evidence="2" id="KW-0378">Hydrolase</keyword>
<dbReference type="InterPro" id="IPR050266">
    <property type="entry name" value="AB_hydrolase_sf"/>
</dbReference>
<reference evidence="2 3" key="1">
    <citation type="submission" date="2019-07" db="EMBL/GenBank/DDBJ databases">
        <title>Novel species isolated from glacier.</title>
        <authorList>
            <person name="Liu Q."/>
            <person name="Xin Y.-H."/>
        </authorList>
    </citation>
    <scope>NUCLEOTIDE SEQUENCE [LARGE SCALE GENOMIC DNA]</scope>
    <source>
        <strain evidence="2 3">LB1R16</strain>
    </source>
</reference>
<evidence type="ECO:0000313" key="3">
    <source>
        <dbReference type="Proteomes" id="UP000317894"/>
    </source>
</evidence>
<evidence type="ECO:0000259" key="1">
    <source>
        <dbReference type="Pfam" id="PF12697"/>
    </source>
</evidence>
<dbReference type="GO" id="GO:0016787">
    <property type="term" value="F:hydrolase activity"/>
    <property type="evidence" value="ECO:0007669"/>
    <property type="project" value="UniProtKB-KW"/>
</dbReference>
<comment type="caution">
    <text evidence="2">The sequence shown here is derived from an EMBL/GenBank/DDBJ whole genome shotgun (WGS) entry which is preliminary data.</text>
</comment>
<organism evidence="2 3">
    <name type="scientific">Glacieibacterium frigidum</name>
    <dbReference type="NCBI Taxonomy" id="2593303"/>
    <lineage>
        <taxon>Bacteria</taxon>
        <taxon>Pseudomonadati</taxon>
        <taxon>Pseudomonadota</taxon>
        <taxon>Alphaproteobacteria</taxon>
        <taxon>Sphingomonadales</taxon>
        <taxon>Sphingosinicellaceae</taxon>
        <taxon>Glacieibacterium</taxon>
    </lineage>
</organism>
<dbReference type="Gene3D" id="3.40.50.1820">
    <property type="entry name" value="alpha/beta hydrolase"/>
    <property type="match status" value="1"/>
</dbReference>
<dbReference type="Pfam" id="PF12697">
    <property type="entry name" value="Abhydrolase_6"/>
    <property type="match status" value="1"/>
</dbReference>
<dbReference type="Proteomes" id="UP000317894">
    <property type="component" value="Unassembled WGS sequence"/>
</dbReference>
<dbReference type="PRINTS" id="PR00111">
    <property type="entry name" value="ABHYDROLASE"/>
</dbReference>
<gene>
    <name evidence="2" type="ORF">FMM06_00950</name>
</gene>
<evidence type="ECO:0000313" key="2">
    <source>
        <dbReference type="EMBL" id="TRW16809.1"/>
    </source>
</evidence>
<proteinExistence type="predicted"/>
<accession>A0A552UF53</accession>
<sequence length="237" mass="25214">MTAASTPPLLLLPGLMCDARIFAAQLVRFGEATAIDGFGTRTDFGAMARHVLDTAPPRFSLLGHSMGARVALEVVRLAPDRVVRLALVSTGTHPVRPGEADKRRRLVEIGRTQGVSALVDEWLPPMLAPAHRTDPTMIEPLRAMCEAVGVAAFAAQIDALLSRPALETLLPAIRCPTLIAVGDADEWSPPAQHVLIRDAVPNARMTIVPGAGHMLPVEAPAALNDAIADWLSLPPLH</sequence>
<dbReference type="OrthoDB" id="5491135at2"/>